<organism evidence="1 2">
    <name type="scientific">Lysobacter yananisis</name>
    <dbReference type="NCBI Taxonomy" id="1003114"/>
    <lineage>
        <taxon>Bacteria</taxon>
        <taxon>Pseudomonadati</taxon>
        <taxon>Pseudomonadota</taxon>
        <taxon>Gammaproteobacteria</taxon>
        <taxon>Lysobacterales</taxon>
        <taxon>Lysobacteraceae</taxon>
        <taxon>Lysobacter</taxon>
    </lineage>
</organism>
<proteinExistence type="predicted"/>
<evidence type="ECO:0000313" key="2">
    <source>
        <dbReference type="Proteomes" id="UP001229313"/>
    </source>
</evidence>
<gene>
    <name evidence="1" type="ORF">RDV84_24255</name>
</gene>
<dbReference type="Proteomes" id="UP001229313">
    <property type="component" value="Chromosome"/>
</dbReference>
<dbReference type="SUPFAM" id="SSF160631">
    <property type="entry name" value="SMI1/KNR4-like"/>
    <property type="match status" value="1"/>
</dbReference>
<dbReference type="InterPro" id="IPR037883">
    <property type="entry name" value="Knr4/Smi1-like_sf"/>
</dbReference>
<evidence type="ECO:0000313" key="1">
    <source>
        <dbReference type="EMBL" id="WMT03029.1"/>
    </source>
</evidence>
<dbReference type="Gene3D" id="3.40.1580.10">
    <property type="entry name" value="SMI1/KNR4-like"/>
    <property type="match status" value="1"/>
</dbReference>
<protein>
    <submittedName>
        <fullName evidence="1">SMI1/KNR4 family protein</fullName>
    </submittedName>
</protein>
<accession>A0ABY9P7Y8</accession>
<name>A0ABY9P7Y8_9GAMM</name>
<dbReference type="EMBL" id="CP133568">
    <property type="protein sequence ID" value="WMT03029.1"/>
    <property type="molecule type" value="Genomic_DNA"/>
</dbReference>
<keyword evidence="2" id="KW-1185">Reference proteome</keyword>
<reference evidence="1 2" key="1">
    <citation type="submission" date="2023-08" db="EMBL/GenBank/DDBJ databases">
        <title>The whole genome sequence of Lysobacter yananisis.</title>
        <authorList>
            <person name="Sun H."/>
        </authorList>
    </citation>
    <scope>NUCLEOTIDE SEQUENCE [LARGE SCALE GENOMIC DNA]</scope>
    <source>
        <strain evidence="1 2">SNNU513</strain>
    </source>
</reference>
<dbReference type="RefSeq" id="WP_309151899.1">
    <property type="nucleotide sequence ID" value="NZ_CP133568.1"/>
</dbReference>
<sequence>MSEAALALARVERWYGAALAAPLRAFVLAHGGREIGAVRLYPADEIVERNETYESREYCPGYLTVGDDGGGRAVVVHAALTPPTVFVVGHGSMSEVDFVAVGSGLQAWIEGGCAVD</sequence>